<dbReference type="OrthoDB" id="6135889at2759"/>
<dbReference type="KEGG" id="cvn:111126657"/>
<gene>
    <name evidence="4" type="primary">LOC111126657</name>
</gene>
<dbReference type="RefSeq" id="XP_022327151.1">
    <property type="nucleotide sequence ID" value="XM_022471443.1"/>
</dbReference>
<dbReference type="InterPro" id="IPR013087">
    <property type="entry name" value="Znf_C2H2_type"/>
</dbReference>
<feature type="domain" description="C2H2-type" evidence="2">
    <location>
        <begin position="246"/>
        <end position="273"/>
    </location>
</feature>
<dbReference type="GeneID" id="111126657"/>
<evidence type="ECO:0000313" key="3">
    <source>
        <dbReference type="Proteomes" id="UP000694844"/>
    </source>
</evidence>
<keyword evidence="1" id="KW-0862">Zinc</keyword>
<keyword evidence="3" id="KW-1185">Reference proteome</keyword>
<dbReference type="PROSITE" id="PS50157">
    <property type="entry name" value="ZINC_FINGER_C2H2_2"/>
    <property type="match status" value="1"/>
</dbReference>
<evidence type="ECO:0000256" key="1">
    <source>
        <dbReference type="PROSITE-ProRule" id="PRU00042"/>
    </source>
</evidence>
<accession>A0A8B8DJI4</accession>
<keyword evidence="1" id="KW-0479">Metal-binding</keyword>
<name>A0A8B8DJI4_CRAVI</name>
<dbReference type="AlphaFoldDB" id="A0A8B8DJI4"/>
<reference evidence="4" key="1">
    <citation type="submission" date="2025-08" db="UniProtKB">
        <authorList>
            <consortium name="RefSeq"/>
        </authorList>
    </citation>
    <scope>IDENTIFICATION</scope>
    <source>
        <tissue evidence="4">Whole sample</tissue>
    </source>
</reference>
<evidence type="ECO:0000259" key="2">
    <source>
        <dbReference type="PROSITE" id="PS50157"/>
    </source>
</evidence>
<dbReference type="PROSITE" id="PS00028">
    <property type="entry name" value="ZINC_FINGER_C2H2_1"/>
    <property type="match status" value="1"/>
</dbReference>
<sequence>MSNLLRSIYPDHYEHAYSYLAGLKTTQFSLGLYECDEKKTGEVIKLLKELSDKYVPIKDEDVYEPVFFGGDRLTDERKQAAQSSMVNGAKSVDRLEGFISKIEDFHRLMNFLEAIVKLTYSTESGKDTGTAFYFRNKLNSREVKAEVKNSYRPYKLLYYTLFDAVCCVLFLKEFGLTDFSETIPIPDDFHSWDSQQKISWMTEISRKIVKKWFFEDSDLLAEVRTVLVDTDHPEKYWVKCLKDGRFQCHFCDKSYVHMDSVLYHEKVKHGHKESTKSKPSLNKDRDELYDYILLLFRLCALHRNLDSAVDMGDGSRSVRSAKYETPLYNKTGRTKYLINSIHLTSLTSGTLSNDQTERLVHTRFIIVSGGKNRNMALDE</sequence>
<keyword evidence="1" id="KW-0863">Zinc-finger</keyword>
<evidence type="ECO:0000313" key="4">
    <source>
        <dbReference type="RefSeq" id="XP_022327151.1"/>
    </source>
</evidence>
<organism evidence="3 4">
    <name type="scientific">Crassostrea virginica</name>
    <name type="common">Eastern oyster</name>
    <dbReference type="NCBI Taxonomy" id="6565"/>
    <lineage>
        <taxon>Eukaryota</taxon>
        <taxon>Metazoa</taxon>
        <taxon>Spiralia</taxon>
        <taxon>Lophotrochozoa</taxon>
        <taxon>Mollusca</taxon>
        <taxon>Bivalvia</taxon>
        <taxon>Autobranchia</taxon>
        <taxon>Pteriomorphia</taxon>
        <taxon>Ostreida</taxon>
        <taxon>Ostreoidea</taxon>
        <taxon>Ostreidae</taxon>
        <taxon>Crassostrea</taxon>
    </lineage>
</organism>
<dbReference type="Pfam" id="PF20231">
    <property type="entry name" value="DUF6589"/>
    <property type="match status" value="1"/>
</dbReference>
<dbReference type="GO" id="GO:0008270">
    <property type="term" value="F:zinc ion binding"/>
    <property type="evidence" value="ECO:0007669"/>
    <property type="project" value="UniProtKB-KW"/>
</dbReference>
<dbReference type="Proteomes" id="UP000694844">
    <property type="component" value="Chromosome 3"/>
</dbReference>
<protein>
    <submittedName>
        <fullName evidence="4">Uncharacterized protein LOC111126657</fullName>
    </submittedName>
</protein>
<proteinExistence type="predicted"/>
<dbReference type="InterPro" id="IPR046496">
    <property type="entry name" value="DUF6589"/>
</dbReference>